<keyword evidence="6" id="KW-0175">Coiled coil</keyword>
<evidence type="ECO:0000256" key="2">
    <source>
        <dbReference type="ARBA" id="ARBA00023015"/>
    </source>
</evidence>
<dbReference type="SMART" id="SM00717">
    <property type="entry name" value="SANT"/>
    <property type="match status" value="5"/>
</dbReference>
<dbReference type="SUPFAM" id="SSF46689">
    <property type="entry name" value="Homeodomain-like"/>
    <property type="match status" value="3"/>
</dbReference>
<keyword evidence="3" id="KW-0238">DNA-binding</keyword>
<comment type="subcellular location">
    <subcellularLocation>
        <location evidence="1">Nucleus</location>
    </subcellularLocation>
</comment>
<dbReference type="AlphaFoldDB" id="A0A1S4EE57"/>
<dbReference type="GeneID" id="103511207"/>
<dbReference type="Gene3D" id="1.10.10.60">
    <property type="entry name" value="Homeodomain-like"/>
    <property type="match status" value="2"/>
</dbReference>
<dbReference type="PaxDb" id="121845-A0A1S4EE57"/>
<keyword evidence="2" id="KW-0805">Transcription regulation</keyword>
<dbReference type="PROSITE" id="PS51293">
    <property type="entry name" value="SANT"/>
    <property type="match status" value="1"/>
</dbReference>
<feature type="domain" description="HTH myb-type" evidence="9">
    <location>
        <begin position="465"/>
        <end position="519"/>
    </location>
</feature>
<reference evidence="11" key="1">
    <citation type="submission" date="2025-08" db="UniProtKB">
        <authorList>
            <consortium name="RefSeq"/>
        </authorList>
    </citation>
    <scope>IDENTIFICATION</scope>
</reference>
<dbReference type="PROSITE" id="PS50090">
    <property type="entry name" value="MYB_LIKE"/>
    <property type="match status" value="2"/>
</dbReference>
<dbReference type="GO" id="GO:0042795">
    <property type="term" value="P:snRNA transcription by RNA polymerase II"/>
    <property type="evidence" value="ECO:0007669"/>
    <property type="project" value="TreeGrafter"/>
</dbReference>
<dbReference type="STRING" id="121845.A0A1S4EE57"/>
<dbReference type="PANTHER" id="PTHR46621:SF1">
    <property type="entry name" value="SNRNA-ACTIVATING PROTEIN COMPLEX SUBUNIT 4"/>
    <property type="match status" value="1"/>
</dbReference>
<feature type="coiled-coil region" evidence="6">
    <location>
        <begin position="122"/>
        <end position="149"/>
    </location>
</feature>
<dbReference type="GO" id="GO:0042796">
    <property type="term" value="P:snRNA transcription by RNA polymerase III"/>
    <property type="evidence" value="ECO:0007669"/>
    <property type="project" value="TreeGrafter"/>
</dbReference>
<dbReference type="Proteomes" id="UP000079169">
    <property type="component" value="Unplaced"/>
</dbReference>
<dbReference type="InterPro" id="IPR017930">
    <property type="entry name" value="Myb_dom"/>
</dbReference>
<evidence type="ECO:0000256" key="5">
    <source>
        <dbReference type="ARBA" id="ARBA00023242"/>
    </source>
</evidence>
<dbReference type="GO" id="GO:0000978">
    <property type="term" value="F:RNA polymerase II cis-regulatory region sequence-specific DNA binding"/>
    <property type="evidence" value="ECO:0007669"/>
    <property type="project" value="TreeGrafter"/>
</dbReference>
<name>A0A1S4EE57_DIACI</name>
<dbReference type="CDD" id="cd00167">
    <property type="entry name" value="SANT"/>
    <property type="match status" value="2"/>
</dbReference>
<sequence>MEPEQTPLKMEPNIIPIDDNDTIECQVDKLYKENEHFINSMMCINNLDEMPNNEYVEVNEQVDCYVLKEKVDAILHPNRQEDDDKSVFNTEATDIVSLKEYLGPKVNKRHYYLLIQKNNTLLNDAQQFRAKLLEKLATVENQLRNFQTQCNEKVTTGLRRFFSYRQHYFTDDNLFPCPNNSDKMKIDIMNVGPIYIPQARKWNFLQMEKLKKIVSRQILEKKVEVLSQAKSQGNAPKVLHLQKELDVLSKLPAEEIPRYAKDMNLDWDQIATKLGRERDEMSDKTGEDCRHMWNLCLAPSINQKSWSQDEDKRLVQLALKNHNKDWDTIAQQLGTGRSGFQCFTHYQLRFNPTPSTWTHKEDAILLDYISKHKHTMFKNFSLMPLAFRLRTRSMDQIRQRLKSLKNTMTQDTRVIKKGPFTPWEVNVIETCVKQRLTFQTIANLLGNRTAVQIRDKMARKYVQVEKKRKGVFTLEEDRKLMNLCLKYGIKSWSFIAKKMKTRDRTQCRHRYNNMRANVDKGIHILGVLKKEEVTSSADPVADSKPYGAEGREQLDTMLDLLTQGKSRKPAKRRILKYQRKPKRSYSVFHSNSPADQLIQDYFDYARLVPQCTSRAIKEDALERNFKGDALLAMTNYLQVKPDPELLRQRPLVTRSDVSPYWNLAEYPHVIEWYRAKMLDLERTRSLSLRSEDEGVDTNRAEDLDLNLPSWSLSNRYSIHSMLDSDFNFYKSNVVYEPIRSKQTQARIVLNNNGATTRNDIVQGESTPGSTAKYFFPVSTTTLKAFEKYKTFQANIVNTEDVFMDYSETDVGPITPAGEAAMDRFQTRLQNLFTASHLLVKPIKQKQEPPCENYPSCIGWLIQQLD</sequence>
<dbReference type="InterPro" id="IPR009057">
    <property type="entry name" value="Homeodomain-like_sf"/>
</dbReference>
<evidence type="ECO:0000256" key="1">
    <source>
        <dbReference type="ARBA" id="ARBA00004123"/>
    </source>
</evidence>
<dbReference type="KEGG" id="dci:103511207"/>
<evidence type="ECO:0000259" key="9">
    <source>
        <dbReference type="PROSITE" id="PS51294"/>
    </source>
</evidence>
<evidence type="ECO:0000259" key="7">
    <source>
        <dbReference type="PROSITE" id="PS50090"/>
    </source>
</evidence>
<keyword evidence="5" id="KW-0539">Nucleus</keyword>
<proteinExistence type="predicted"/>
<gene>
    <name evidence="11" type="primary">LOC103511207</name>
</gene>
<feature type="domain" description="Myb-like" evidence="7">
    <location>
        <begin position="464"/>
        <end position="515"/>
    </location>
</feature>
<dbReference type="InterPro" id="IPR001005">
    <property type="entry name" value="SANT/Myb"/>
</dbReference>
<accession>A0A1S4EE57</accession>
<feature type="domain" description="Myb-like" evidence="7">
    <location>
        <begin position="298"/>
        <end position="350"/>
    </location>
</feature>
<dbReference type="GO" id="GO:0005634">
    <property type="term" value="C:nucleus"/>
    <property type="evidence" value="ECO:0007669"/>
    <property type="project" value="UniProtKB-SubCell"/>
</dbReference>
<dbReference type="InterPro" id="IPR051575">
    <property type="entry name" value="Myb-like_DNA-bd"/>
</dbReference>
<feature type="domain" description="SANT" evidence="8">
    <location>
        <begin position="467"/>
        <end position="519"/>
    </location>
</feature>
<keyword evidence="4" id="KW-0804">Transcription</keyword>
<dbReference type="GO" id="GO:0019185">
    <property type="term" value="C:snRNA-activating protein complex"/>
    <property type="evidence" value="ECO:0007669"/>
    <property type="project" value="TreeGrafter"/>
</dbReference>
<dbReference type="GO" id="GO:0001006">
    <property type="term" value="F:RNA polymerase III type 3 promoter sequence-specific DNA binding"/>
    <property type="evidence" value="ECO:0007669"/>
    <property type="project" value="TreeGrafter"/>
</dbReference>
<dbReference type="PANTHER" id="PTHR46621">
    <property type="entry name" value="SNRNA-ACTIVATING PROTEIN COMPLEX SUBUNIT 4"/>
    <property type="match status" value="1"/>
</dbReference>
<evidence type="ECO:0000256" key="3">
    <source>
        <dbReference type="ARBA" id="ARBA00023125"/>
    </source>
</evidence>
<evidence type="ECO:0000256" key="6">
    <source>
        <dbReference type="SAM" id="Coils"/>
    </source>
</evidence>
<organism evidence="10 11">
    <name type="scientific">Diaphorina citri</name>
    <name type="common">Asian citrus psyllid</name>
    <dbReference type="NCBI Taxonomy" id="121845"/>
    <lineage>
        <taxon>Eukaryota</taxon>
        <taxon>Metazoa</taxon>
        <taxon>Ecdysozoa</taxon>
        <taxon>Arthropoda</taxon>
        <taxon>Hexapoda</taxon>
        <taxon>Insecta</taxon>
        <taxon>Pterygota</taxon>
        <taxon>Neoptera</taxon>
        <taxon>Paraneoptera</taxon>
        <taxon>Hemiptera</taxon>
        <taxon>Sternorrhyncha</taxon>
        <taxon>Psylloidea</taxon>
        <taxon>Psyllidae</taxon>
        <taxon>Diaphorininae</taxon>
        <taxon>Diaphorina</taxon>
    </lineage>
</organism>
<evidence type="ECO:0000256" key="4">
    <source>
        <dbReference type="ARBA" id="ARBA00023163"/>
    </source>
</evidence>
<dbReference type="Pfam" id="PF00249">
    <property type="entry name" value="Myb_DNA-binding"/>
    <property type="match status" value="2"/>
</dbReference>
<dbReference type="PROSITE" id="PS51294">
    <property type="entry name" value="HTH_MYB"/>
    <property type="match status" value="2"/>
</dbReference>
<protein>
    <submittedName>
        <fullName evidence="11">Uncharacterized protein LOC103511207</fullName>
    </submittedName>
</protein>
<evidence type="ECO:0000259" key="8">
    <source>
        <dbReference type="PROSITE" id="PS51293"/>
    </source>
</evidence>
<dbReference type="RefSeq" id="XP_017300379.1">
    <property type="nucleotide sequence ID" value="XM_017444890.2"/>
</dbReference>
<keyword evidence="10" id="KW-1185">Reference proteome</keyword>
<evidence type="ECO:0000313" key="10">
    <source>
        <dbReference type="Proteomes" id="UP000079169"/>
    </source>
</evidence>
<feature type="domain" description="HTH myb-type" evidence="9">
    <location>
        <begin position="298"/>
        <end position="354"/>
    </location>
</feature>
<evidence type="ECO:0000313" key="11">
    <source>
        <dbReference type="RefSeq" id="XP_017300379.1"/>
    </source>
</evidence>
<dbReference type="InterPro" id="IPR017884">
    <property type="entry name" value="SANT_dom"/>
</dbReference>